<feature type="domain" description="Glycosyltransferase 2-like" evidence="1">
    <location>
        <begin position="9"/>
        <end position="162"/>
    </location>
</feature>
<organism evidence="2 3">
    <name type="scientific">Stieleria magnilauensis</name>
    <dbReference type="NCBI Taxonomy" id="2527963"/>
    <lineage>
        <taxon>Bacteria</taxon>
        <taxon>Pseudomonadati</taxon>
        <taxon>Planctomycetota</taxon>
        <taxon>Planctomycetia</taxon>
        <taxon>Pirellulales</taxon>
        <taxon>Pirellulaceae</taxon>
        <taxon>Stieleria</taxon>
    </lineage>
</organism>
<dbReference type="CDD" id="cd00761">
    <property type="entry name" value="Glyco_tranf_GTA_type"/>
    <property type="match status" value="1"/>
</dbReference>
<dbReference type="Pfam" id="PF00535">
    <property type="entry name" value="Glycos_transf_2"/>
    <property type="match status" value="1"/>
</dbReference>
<proteinExistence type="predicted"/>
<evidence type="ECO:0000313" key="2">
    <source>
        <dbReference type="EMBL" id="QDV84635.1"/>
    </source>
</evidence>
<sequence length="346" mass="39837">MRSQMKIAVCIPTFNQSKYLRIAVRSALEQSGVETEVWVSDDASTDETPMVMREFENDPRVRYHRHAKNQGIAANAGWVMEQPGTPYFVRLDSDDVLKPDYCRVLSEMLCRHPDSAVAHCAIEEIDEHGKHNHHRRLGRTSVEQTAEAALIGATSGYRVAANICMFRTSALRQLPYVYRPEMNFAEDWDLFVRLAVAGWNNVYCSDTLAEYRVWSDAGGYRSGRKASEIRGVLRLFEETLQPEWDRRDWETIDLWKARRRLAVTHAKTLAMIPPDTEDYQEVHGLLEDLAGNREVIESHLAFTKSTIGRFTESLAQPRRRLRAHAKSVYLRVGKIIPLVQRGFFRR</sequence>
<dbReference type="Proteomes" id="UP000318081">
    <property type="component" value="Chromosome"/>
</dbReference>
<protein>
    <submittedName>
        <fullName evidence="2">Chondroitin synthase</fullName>
    </submittedName>
</protein>
<dbReference type="SUPFAM" id="SSF53448">
    <property type="entry name" value="Nucleotide-diphospho-sugar transferases"/>
    <property type="match status" value="1"/>
</dbReference>
<dbReference type="Gene3D" id="3.90.550.10">
    <property type="entry name" value="Spore Coat Polysaccharide Biosynthesis Protein SpsA, Chain A"/>
    <property type="match status" value="1"/>
</dbReference>
<accession>A0ABX5XT95</accession>
<gene>
    <name evidence="2" type="primary">kfoC_2</name>
    <name evidence="2" type="ORF">TBK1r_35860</name>
</gene>
<dbReference type="EMBL" id="CP036432">
    <property type="protein sequence ID" value="QDV84635.1"/>
    <property type="molecule type" value="Genomic_DNA"/>
</dbReference>
<reference evidence="2 3" key="1">
    <citation type="submission" date="2019-02" db="EMBL/GenBank/DDBJ databases">
        <title>Deep-cultivation of Planctomycetes and their phenomic and genomic characterization uncovers novel biology.</title>
        <authorList>
            <person name="Wiegand S."/>
            <person name="Jogler M."/>
            <person name="Boedeker C."/>
            <person name="Pinto D."/>
            <person name="Vollmers J."/>
            <person name="Rivas-Marin E."/>
            <person name="Kohn T."/>
            <person name="Peeters S.H."/>
            <person name="Heuer A."/>
            <person name="Rast P."/>
            <person name="Oberbeckmann S."/>
            <person name="Bunk B."/>
            <person name="Jeske O."/>
            <person name="Meyerdierks A."/>
            <person name="Storesund J.E."/>
            <person name="Kallscheuer N."/>
            <person name="Luecker S."/>
            <person name="Lage O.M."/>
            <person name="Pohl T."/>
            <person name="Merkel B.J."/>
            <person name="Hornburger P."/>
            <person name="Mueller R.-W."/>
            <person name="Bruemmer F."/>
            <person name="Labrenz M."/>
            <person name="Spormann A.M."/>
            <person name="Op den Camp H."/>
            <person name="Overmann J."/>
            <person name="Amann R."/>
            <person name="Jetten M.S.M."/>
            <person name="Mascher T."/>
            <person name="Medema M.H."/>
            <person name="Devos D.P."/>
            <person name="Kaster A.-K."/>
            <person name="Ovreas L."/>
            <person name="Rohde M."/>
            <person name="Galperin M.Y."/>
            <person name="Jogler C."/>
        </authorList>
    </citation>
    <scope>NUCLEOTIDE SEQUENCE [LARGE SCALE GENOMIC DNA]</scope>
    <source>
        <strain evidence="2 3">TBK1r</strain>
    </source>
</reference>
<dbReference type="InterPro" id="IPR029044">
    <property type="entry name" value="Nucleotide-diphossugar_trans"/>
</dbReference>
<name>A0ABX5XT95_9BACT</name>
<evidence type="ECO:0000313" key="3">
    <source>
        <dbReference type="Proteomes" id="UP000318081"/>
    </source>
</evidence>
<dbReference type="PANTHER" id="PTHR22916:SF3">
    <property type="entry name" value="UDP-GLCNAC:BETAGAL BETA-1,3-N-ACETYLGLUCOSAMINYLTRANSFERASE-LIKE PROTEIN 1"/>
    <property type="match status" value="1"/>
</dbReference>
<dbReference type="PANTHER" id="PTHR22916">
    <property type="entry name" value="GLYCOSYLTRANSFERASE"/>
    <property type="match status" value="1"/>
</dbReference>
<evidence type="ECO:0000259" key="1">
    <source>
        <dbReference type="Pfam" id="PF00535"/>
    </source>
</evidence>
<dbReference type="InterPro" id="IPR001173">
    <property type="entry name" value="Glyco_trans_2-like"/>
</dbReference>
<keyword evidence="3" id="KW-1185">Reference proteome</keyword>